<dbReference type="AlphaFoldDB" id="A0A8K0DZB2"/>
<sequence length="98" mass="11170">MPIILGCGDHFPGRFPRILAWKFPSAVLFETLRTKLFEKENYPVYNTFTLTANEKKSKHFTAFKYKANEIHYYSPPEVFVEVDAPTNGAHDEPSAGTS</sequence>
<name>A0A8K0DZB2_9ROSA</name>
<keyword evidence="2" id="KW-1185">Reference proteome</keyword>
<comment type="caution">
    <text evidence="1">The sequence shown here is derived from an EMBL/GenBank/DDBJ whole genome shotgun (WGS) entry which is preliminary data.</text>
</comment>
<accession>A0A8K0DZB2</accession>
<gene>
    <name evidence="1" type="ORF">FNV43_RR19717</name>
</gene>
<evidence type="ECO:0000313" key="1">
    <source>
        <dbReference type="EMBL" id="KAF3436964.1"/>
    </source>
</evidence>
<dbReference type="EMBL" id="VOIH02000009">
    <property type="protein sequence ID" value="KAF3436964.1"/>
    <property type="molecule type" value="Genomic_DNA"/>
</dbReference>
<proteinExistence type="predicted"/>
<evidence type="ECO:0000313" key="2">
    <source>
        <dbReference type="Proteomes" id="UP000796880"/>
    </source>
</evidence>
<dbReference type="Proteomes" id="UP000796880">
    <property type="component" value="Unassembled WGS sequence"/>
</dbReference>
<reference evidence="1" key="1">
    <citation type="submission" date="2020-03" db="EMBL/GenBank/DDBJ databases">
        <title>A high-quality chromosome-level genome assembly of a woody plant with both climbing and erect habits, Rhamnella rubrinervis.</title>
        <authorList>
            <person name="Lu Z."/>
            <person name="Yang Y."/>
            <person name="Zhu X."/>
            <person name="Sun Y."/>
        </authorList>
    </citation>
    <scope>NUCLEOTIDE SEQUENCE</scope>
    <source>
        <strain evidence="1">BYM</strain>
        <tissue evidence="1">Leaf</tissue>
    </source>
</reference>
<protein>
    <submittedName>
        <fullName evidence="1">Uncharacterized protein</fullName>
    </submittedName>
</protein>
<organism evidence="1 2">
    <name type="scientific">Rhamnella rubrinervis</name>
    <dbReference type="NCBI Taxonomy" id="2594499"/>
    <lineage>
        <taxon>Eukaryota</taxon>
        <taxon>Viridiplantae</taxon>
        <taxon>Streptophyta</taxon>
        <taxon>Embryophyta</taxon>
        <taxon>Tracheophyta</taxon>
        <taxon>Spermatophyta</taxon>
        <taxon>Magnoliopsida</taxon>
        <taxon>eudicotyledons</taxon>
        <taxon>Gunneridae</taxon>
        <taxon>Pentapetalae</taxon>
        <taxon>rosids</taxon>
        <taxon>fabids</taxon>
        <taxon>Rosales</taxon>
        <taxon>Rhamnaceae</taxon>
        <taxon>rhamnoid group</taxon>
        <taxon>Rhamneae</taxon>
        <taxon>Rhamnella</taxon>
    </lineage>
</organism>